<dbReference type="AlphaFoldDB" id="A0A427YP03"/>
<feature type="region of interest" description="Disordered" evidence="1">
    <location>
        <begin position="1"/>
        <end position="31"/>
    </location>
</feature>
<dbReference type="InterPro" id="IPR052578">
    <property type="entry name" value="PI_Transfer_CRAL-TRIO"/>
</dbReference>
<protein>
    <recommendedName>
        <fullName evidence="2">CRAL-TRIO domain-containing protein</fullName>
    </recommendedName>
</protein>
<dbReference type="Gene3D" id="3.40.525.10">
    <property type="entry name" value="CRAL-TRIO lipid binding domain"/>
    <property type="match status" value="1"/>
</dbReference>
<sequence length="382" mass="42625">MSDPQPHPQPASPSYHHLFSPTSSTSFPPPPVLTADQQLKLREVEVHFGAVGKSWPVVEGSEELAPLSEREMMFLSRETILRFLTGTKDDVQAAIKRLDDCIVWRRTARVEDIDFMFDDVEYESTTGKNLVLGFTPRGQPVIYFFPNRNTTPLDKRRAIHAVFMVERARDLMLHGVTDLTCIFNFTGKRQGPPTSISVARETLHILSNHYPENLSLCIMQDMPWVVKAFVNLMWPFVDAATKKKVKFASADGHEVVQDGEVERGLFLKDCGGDLDLPYHHDTYWPALKAACKTRRETHLETWRSLGPPAVGREERLWKVLRSEGGDEGEMGVAVGAQVGVEGRVEGREAGGEEEKLCKEEVGEEKEGERVIAGAGEGAGVVT</sequence>
<dbReference type="PANTHER" id="PTHR45824:SF29">
    <property type="entry name" value="GH16843P"/>
    <property type="match status" value="1"/>
</dbReference>
<accession>A0A427YP03</accession>
<dbReference type="STRING" id="1890683.A0A427YP03"/>
<dbReference type="CDD" id="cd00170">
    <property type="entry name" value="SEC14"/>
    <property type="match status" value="1"/>
</dbReference>
<organism evidence="3 4">
    <name type="scientific">Saitozyma podzolica</name>
    <dbReference type="NCBI Taxonomy" id="1890683"/>
    <lineage>
        <taxon>Eukaryota</taxon>
        <taxon>Fungi</taxon>
        <taxon>Dikarya</taxon>
        <taxon>Basidiomycota</taxon>
        <taxon>Agaricomycotina</taxon>
        <taxon>Tremellomycetes</taxon>
        <taxon>Tremellales</taxon>
        <taxon>Trimorphomycetaceae</taxon>
        <taxon>Saitozyma</taxon>
    </lineage>
</organism>
<dbReference type="Proteomes" id="UP000279259">
    <property type="component" value="Unassembled WGS sequence"/>
</dbReference>
<proteinExistence type="predicted"/>
<dbReference type="SUPFAM" id="SSF46938">
    <property type="entry name" value="CRAL/TRIO N-terminal domain"/>
    <property type="match status" value="1"/>
</dbReference>
<dbReference type="SUPFAM" id="SSF52087">
    <property type="entry name" value="CRAL/TRIO domain"/>
    <property type="match status" value="1"/>
</dbReference>
<gene>
    <name evidence="3" type="ORF">EHS25_008226</name>
</gene>
<dbReference type="PROSITE" id="PS50191">
    <property type="entry name" value="CRAL_TRIO"/>
    <property type="match status" value="1"/>
</dbReference>
<evidence type="ECO:0000256" key="1">
    <source>
        <dbReference type="SAM" id="MobiDB-lite"/>
    </source>
</evidence>
<name>A0A427YP03_9TREE</name>
<dbReference type="SMART" id="SM00516">
    <property type="entry name" value="SEC14"/>
    <property type="match status" value="1"/>
</dbReference>
<dbReference type="Pfam" id="PF00650">
    <property type="entry name" value="CRAL_TRIO"/>
    <property type="match status" value="1"/>
</dbReference>
<dbReference type="OrthoDB" id="75724at2759"/>
<dbReference type="Pfam" id="PF03765">
    <property type="entry name" value="CRAL_TRIO_N"/>
    <property type="match status" value="1"/>
</dbReference>
<dbReference type="InterPro" id="IPR011074">
    <property type="entry name" value="CRAL/TRIO_N_dom"/>
</dbReference>
<dbReference type="GO" id="GO:0008526">
    <property type="term" value="F:phosphatidylinositol transfer activity"/>
    <property type="evidence" value="ECO:0007669"/>
    <property type="project" value="TreeGrafter"/>
</dbReference>
<comment type="caution">
    <text evidence="3">The sequence shown here is derived from an EMBL/GenBank/DDBJ whole genome shotgun (WGS) entry which is preliminary data.</text>
</comment>
<keyword evidence="4" id="KW-1185">Reference proteome</keyword>
<dbReference type="InterPro" id="IPR001251">
    <property type="entry name" value="CRAL-TRIO_dom"/>
</dbReference>
<feature type="region of interest" description="Disordered" evidence="1">
    <location>
        <begin position="346"/>
        <end position="382"/>
    </location>
</feature>
<dbReference type="InterPro" id="IPR036273">
    <property type="entry name" value="CRAL/TRIO_N_dom_sf"/>
</dbReference>
<reference evidence="3 4" key="1">
    <citation type="submission" date="2018-11" db="EMBL/GenBank/DDBJ databases">
        <title>Genome sequence of Saitozyma podzolica DSM 27192.</title>
        <authorList>
            <person name="Aliyu H."/>
            <person name="Gorte O."/>
            <person name="Ochsenreither K."/>
        </authorList>
    </citation>
    <scope>NUCLEOTIDE SEQUENCE [LARGE SCALE GENOMIC DNA]</scope>
    <source>
        <strain evidence="3 4">DSM 27192</strain>
    </source>
</reference>
<evidence type="ECO:0000259" key="2">
    <source>
        <dbReference type="PROSITE" id="PS50191"/>
    </source>
</evidence>
<evidence type="ECO:0000313" key="4">
    <source>
        <dbReference type="Proteomes" id="UP000279259"/>
    </source>
</evidence>
<dbReference type="EMBL" id="RSCD01000005">
    <property type="protein sequence ID" value="RSH92780.1"/>
    <property type="molecule type" value="Genomic_DNA"/>
</dbReference>
<feature type="domain" description="CRAL-TRIO" evidence="2">
    <location>
        <begin position="119"/>
        <end position="278"/>
    </location>
</feature>
<feature type="compositionally biased region" description="Basic and acidic residues" evidence="1">
    <location>
        <begin position="346"/>
        <end position="369"/>
    </location>
</feature>
<dbReference type="InterPro" id="IPR036865">
    <property type="entry name" value="CRAL-TRIO_dom_sf"/>
</dbReference>
<evidence type="ECO:0000313" key="3">
    <source>
        <dbReference type="EMBL" id="RSH92780.1"/>
    </source>
</evidence>
<dbReference type="PANTHER" id="PTHR45824">
    <property type="entry name" value="GH16843P"/>
    <property type="match status" value="1"/>
</dbReference>
<feature type="compositionally biased region" description="Pro residues" evidence="1">
    <location>
        <begin position="1"/>
        <end position="11"/>
    </location>
</feature>